<dbReference type="EC" id="5.5.1.2" evidence="2"/>
<dbReference type="EMBL" id="OMOQ01000007">
    <property type="protein sequence ID" value="SPH25053.1"/>
    <property type="molecule type" value="Genomic_DNA"/>
</dbReference>
<dbReference type="NCBIfam" id="NF004631">
    <property type="entry name" value="PRK05975.1"/>
    <property type="match status" value="1"/>
</dbReference>
<evidence type="ECO:0000313" key="4">
    <source>
        <dbReference type="EMBL" id="SPH25053.1"/>
    </source>
</evidence>
<evidence type="ECO:0000256" key="2">
    <source>
        <dbReference type="NCBIfam" id="TIGR02426"/>
    </source>
</evidence>
<name>A0A2R8BNN7_9RHOB</name>
<dbReference type="GO" id="GO:0016829">
    <property type="term" value="F:lyase activity"/>
    <property type="evidence" value="ECO:0007669"/>
    <property type="project" value="UniProtKB-ARBA"/>
</dbReference>
<feature type="domain" description="Fumarate lyase N-terminal" evidence="3">
    <location>
        <begin position="17"/>
        <end position="291"/>
    </location>
</feature>
<dbReference type="SUPFAM" id="SSF48557">
    <property type="entry name" value="L-aspartase-like"/>
    <property type="match status" value="1"/>
</dbReference>
<accession>A0A2R8BNN7</accession>
<dbReference type="NCBIfam" id="TIGR02426">
    <property type="entry name" value="protocat_pcaB"/>
    <property type="match status" value="1"/>
</dbReference>
<dbReference type="PRINTS" id="PR00149">
    <property type="entry name" value="FUMRATELYASE"/>
</dbReference>
<protein>
    <recommendedName>
        <fullName evidence="2">3-carboxy-cis,cis-muconate cycloisomerase</fullName>
        <ecNumber evidence="2">5.5.1.2</ecNumber>
    </recommendedName>
</protein>
<sequence length="350" mass="36896">MTDVFHHSWLGGLFGDDEMAAIWSAESQLANMLRFEAAWSRALGRAGLVNATAANATAEAILTVKPDIAELRDGTARDGVPVPALVAAVKHALPGADNSVHQGATSQDVIDTALALSLRATSDLFLARIAALEAALHGLADKFGRNTMMGRTRMQAAVPIRVADHIDAWSGPLARHGARIADIRPRVEQLQFGGAAGNRAAVGDAAPAIAKSLATDLGLANPPRAWHAERDGVAEYGALLSLLTGALGKMGQDICLMAQRGIDEIRIRGSGGSSAMPHKQNPIPAEILVTLARFNATLVSGLHHSLVHEQERSGAAWALEWMILPQMAEATARALTLATSLTEHTEVMGR</sequence>
<dbReference type="RefSeq" id="WP_108855044.1">
    <property type="nucleotide sequence ID" value="NZ_OMOQ01000007.1"/>
</dbReference>
<dbReference type="InterPro" id="IPR022761">
    <property type="entry name" value="Fumarate_lyase_N"/>
</dbReference>
<dbReference type="Gene3D" id="1.20.200.10">
    <property type="entry name" value="Fumarase/aspartase (Central domain)"/>
    <property type="match status" value="1"/>
</dbReference>
<dbReference type="OrthoDB" id="9768878at2"/>
<proteinExistence type="inferred from homology"/>
<dbReference type="GO" id="GO:0019619">
    <property type="term" value="P:3,4-dihydroxybenzoate catabolic process"/>
    <property type="evidence" value="ECO:0007669"/>
    <property type="project" value="InterPro"/>
</dbReference>
<comment type="similarity">
    <text evidence="1">Belongs to the class-II fumarase/aspartase family.</text>
</comment>
<gene>
    <name evidence="4" type="primary">pcaB_1</name>
    <name evidence="4" type="ORF">DEA8626_04088</name>
</gene>
<evidence type="ECO:0000256" key="1">
    <source>
        <dbReference type="ARBA" id="ARBA00034772"/>
    </source>
</evidence>
<dbReference type="InterPro" id="IPR008948">
    <property type="entry name" value="L-Aspartase-like"/>
</dbReference>
<keyword evidence="4" id="KW-0413">Isomerase</keyword>
<dbReference type="InterPro" id="IPR012789">
    <property type="entry name" value="Protocat_PcaB-like"/>
</dbReference>
<dbReference type="PANTHER" id="PTHR43172:SF2">
    <property type="entry name" value="ADENYLOSUCCINATE LYASE C-TERMINAL DOMAIN-CONTAINING PROTEIN"/>
    <property type="match status" value="1"/>
</dbReference>
<dbReference type="PROSITE" id="PS00163">
    <property type="entry name" value="FUMARATE_LYASES"/>
    <property type="match status" value="1"/>
</dbReference>
<dbReference type="GO" id="GO:0047472">
    <property type="term" value="F:3-carboxy-cis,cis-muconate cycloisomerase activity"/>
    <property type="evidence" value="ECO:0007669"/>
    <property type="project" value="UniProtKB-UniRule"/>
</dbReference>
<dbReference type="InterPro" id="IPR020557">
    <property type="entry name" value="Fumarate_lyase_CS"/>
</dbReference>
<dbReference type="Pfam" id="PF00206">
    <property type="entry name" value="Lyase_1"/>
    <property type="match status" value="1"/>
</dbReference>
<evidence type="ECO:0000313" key="5">
    <source>
        <dbReference type="Proteomes" id="UP000244924"/>
    </source>
</evidence>
<organism evidence="4 5">
    <name type="scientific">Albidovulum aquaemixtae</name>
    <dbReference type="NCBI Taxonomy" id="1542388"/>
    <lineage>
        <taxon>Bacteria</taxon>
        <taxon>Pseudomonadati</taxon>
        <taxon>Pseudomonadota</taxon>
        <taxon>Alphaproteobacteria</taxon>
        <taxon>Rhodobacterales</taxon>
        <taxon>Paracoccaceae</taxon>
        <taxon>Albidovulum</taxon>
    </lineage>
</organism>
<dbReference type="PRINTS" id="PR00145">
    <property type="entry name" value="ARGSUCLYASE"/>
</dbReference>
<keyword evidence="5" id="KW-1185">Reference proteome</keyword>
<dbReference type="Proteomes" id="UP000244924">
    <property type="component" value="Unassembled WGS sequence"/>
</dbReference>
<dbReference type="AlphaFoldDB" id="A0A2R8BNN7"/>
<reference evidence="4 5" key="1">
    <citation type="submission" date="2018-03" db="EMBL/GenBank/DDBJ databases">
        <authorList>
            <person name="Keele B.F."/>
        </authorList>
    </citation>
    <scope>NUCLEOTIDE SEQUENCE [LARGE SCALE GENOMIC DNA]</scope>
    <source>
        <strain evidence="4 5">CECT 8626</strain>
    </source>
</reference>
<evidence type="ECO:0000259" key="3">
    <source>
        <dbReference type="Pfam" id="PF00206"/>
    </source>
</evidence>
<dbReference type="PANTHER" id="PTHR43172">
    <property type="entry name" value="ADENYLOSUCCINATE LYASE"/>
    <property type="match status" value="1"/>
</dbReference>
<dbReference type="InterPro" id="IPR000362">
    <property type="entry name" value="Fumarate_lyase_fam"/>
</dbReference>